<accession>A0A317XGU2</accession>
<evidence type="ECO:0000313" key="3">
    <source>
        <dbReference type="Proteomes" id="UP000246740"/>
    </source>
</evidence>
<feature type="region of interest" description="Disordered" evidence="1">
    <location>
        <begin position="42"/>
        <end position="67"/>
    </location>
</feature>
<gene>
    <name evidence="2" type="ORF">BCV70DRAFT_228595</name>
</gene>
<organism evidence="2 3">
    <name type="scientific">Testicularia cyperi</name>
    <dbReference type="NCBI Taxonomy" id="1882483"/>
    <lineage>
        <taxon>Eukaryota</taxon>
        <taxon>Fungi</taxon>
        <taxon>Dikarya</taxon>
        <taxon>Basidiomycota</taxon>
        <taxon>Ustilaginomycotina</taxon>
        <taxon>Ustilaginomycetes</taxon>
        <taxon>Ustilaginales</taxon>
        <taxon>Anthracoideaceae</taxon>
        <taxon>Testicularia</taxon>
    </lineage>
</organism>
<evidence type="ECO:0000313" key="2">
    <source>
        <dbReference type="EMBL" id="PWY97385.1"/>
    </source>
</evidence>
<dbReference type="Proteomes" id="UP000246740">
    <property type="component" value="Unassembled WGS sequence"/>
</dbReference>
<keyword evidence="3" id="KW-1185">Reference proteome</keyword>
<sequence length="158" mass="17181">MSSNRAAAASTATTKTTTTVVGGQAPLEVQSHEALIDHHAAHTQDHFQRSGSGRAPAAGLWQAPEPALGLPGGATPTAWSNPEWWSDRRGTPAYRPIDYNFDLSRRPWANGVAETIFTVSMIGVGVQSIGLANTAWRNTFGRFETLSNYFRYQCPHEL</sequence>
<dbReference type="AlphaFoldDB" id="A0A317XGU2"/>
<feature type="region of interest" description="Disordered" evidence="1">
    <location>
        <begin position="1"/>
        <end position="22"/>
    </location>
</feature>
<protein>
    <submittedName>
        <fullName evidence="2">Uncharacterized protein</fullName>
    </submittedName>
</protein>
<name>A0A317XGU2_9BASI</name>
<proteinExistence type="predicted"/>
<dbReference type="OrthoDB" id="5201563at2759"/>
<dbReference type="EMBL" id="KZ819209">
    <property type="protein sequence ID" value="PWY97385.1"/>
    <property type="molecule type" value="Genomic_DNA"/>
</dbReference>
<feature type="compositionally biased region" description="Low complexity" evidence="1">
    <location>
        <begin position="1"/>
        <end position="19"/>
    </location>
</feature>
<reference evidence="2 3" key="1">
    <citation type="journal article" date="2018" name="Mol. Biol. Evol.">
        <title>Broad Genomic Sampling Reveals a Smut Pathogenic Ancestry of the Fungal Clade Ustilaginomycotina.</title>
        <authorList>
            <person name="Kijpornyongpan T."/>
            <person name="Mondo S.J."/>
            <person name="Barry K."/>
            <person name="Sandor L."/>
            <person name="Lee J."/>
            <person name="Lipzen A."/>
            <person name="Pangilinan J."/>
            <person name="LaButti K."/>
            <person name="Hainaut M."/>
            <person name="Henrissat B."/>
            <person name="Grigoriev I.V."/>
            <person name="Spatafora J.W."/>
            <person name="Aime M.C."/>
        </authorList>
    </citation>
    <scope>NUCLEOTIDE SEQUENCE [LARGE SCALE GENOMIC DNA]</scope>
    <source>
        <strain evidence="2 3">MCA 3645</strain>
    </source>
</reference>
<evidence type="ECO:0000256" key="1">
    <source>
        <dbReference type="SAM" id="MobiDB-lite"/>
    </source>
</evidence>
<dbReference type="InParanoid" id="A0A317XGU2"/>